<reference evidence="2" key="1">
    <citation type="submission" date="2016-10" db="EMBL/GenBank/DDBJ databases">
        <authorList>
            <person name="Varghese N."/>
            <person name="Submissions S."/>
        </authorList>
    </citation>
    <scope>NUCLEOTIDE SEQUENCE [LARGE SCALE GENOMIC DNA]</scope>
    <source>
        <strain evidence="2">DSM 16995</strain>
    </source>
</reference>
<dbReference type="NCBIfam" id="TIGR03793">
    <property type="entry name" value="leader_NHLP"/>
    <property type="match status" value="1"/>
</dbReference>
<organism evidence="1 2">
    <name type="scientific">Maridesulfovibrio ferrireducens</name>
    <dbReference type="NCBI Taxonomy" id="246191"/>
    <lineage>
        <taxon>Bacteria</taxon>
        <taxon>Pseudomonadati</taxon>
        <taxon>Thermodesulfobacteriota</taxon>
        <taxon>Desulfovibrionia</taxon>
        <taxon>Desulfovibrionales</taxon>
        <taxon>Desulfovibrionaceae</taxon>
        <taxon>Maridesulfovibrio</taxon>
    </lineage>
</organism>
<accession>A0A1G9KTR4</accession>
<dbReference type="SUPFAM" id="SSF56209">
    <property type="entry name" value="Nitrile hydratase alpha chain"/>
    <property type="match status" value="1"/>
</dbReference>
<dbReference type="OrthoDB" id="528553at2"/>
<dbReference type="Gene3D" id="3.90.330.10">
    <property type="entry name" value="Nitrile hydratase alpha /Thiocyanate hydrolase gamma"/>
    <property type="match status" value="1"/>
</dbReference>
<dbReference type="Proteomes" id="UP000199053">
    <property type="component" value="Unassembled WGS sequence"/>
</dbReference>
<evidence type="ECO:0000313" key="2">
    <source>
        <dbReference type="Proteomes" id="UP000199053"/>
    </source>
</evidence>
<keyword evidence="2" id="KW-1185">Reference proteome</keyword>
<dbReference type="GO" id="GO:0046914">
    <property type="term" value="F:transition metal ion binding"/>
    <property type="evidence" value="ECO:0007669"/>
    <property type="project" value="InterPro"/>
</dbReference>
<dbReference type="STRING" id="246191.SAMN05660337_3205"/>
<sequence length="91" mass="10177">MAEQNELQKKWAKIVAKSWADEDYKQRLLNDPAAVMKEEGIDMPEGVKFKCVEATEKQAWLVLPPKPGKGCIEAGEERLAAILSSCCYMCS</sequence>
<protein>
    <submittedName>
        <fullName evidence="1">NHLP leader peptide domain-containing protein</fullName>
    </submittedName>
</protein>
<dbReference type="EMBL" id="FNGA01000005">
    <property type="protein sequence ID" value="SDL52897.1"/>
    <property type="molecule type" value="Genomic_DNA"/>
</dbReference>
<dbReference type="InterPro" id="IPR036648">
    <property type="entry name" value="CN_Hdrase_a/SCN_Hdrase_g_sf"/>
</dbReference>
<dbReference type="AlphaFoldDB" id="A0A1G9KTR4"/>
<dbReference type="RefSeq" id="WP_092162892.1">
    <property type="nucleotide sequence ID" value="NZ_FNGA01000005.1"/>
</dbReference>
<evidence type="ECO:0000313" key="1">
    <source>
        <dbReference type="EMBL" id="SDL52897.1"/>
    </source>
</evidence>
<gene>
    <name evidence="1" type="ORF">SAMN05660337_3205</name>
</gene>
<dbReference type="InterPro" id="IPR022513">
    <property type="entry name" value="TOMM_pelo"/>
</dbReference>
<dbReference type="GO" id="GO:0003824">
    <property type="term" value="F:catalytic activity"/>
    <property type="evidence" value="ECO:0007669"/>
    <property type="project" value="InterPro"/>
</dbReference>
<proteinExistence type="predicted"/>
<name>A0A1G9KTR4_9BACT</name>